<gene>
    <name evidence="2" type="ORF">EVAR_4831_1</name>
</gene>
<feature type="region of interest" description="Disordered" evidence="1">
    <location>
        <begin position="211"/>
        <end position="232"/>
    </location>
</feature>
<dbReference type="EMBL" id="BGZK01000026">
    <property type="protein sequence ID" value="GBP07476.1"/>
    <property type="molecule type" value="Genomic_DNA"/>
</dbReference>
<evidence type="ECO:0000256" key="1">
    <source>
        <dbReference type="SAM" id="MobiDB-lite"/>
    </source>
</evidence>
<proteinExistence type="predicted"/>
<evidence type="ECO:0000313" key="2">
    <source>
        <dbReference type="EMBL" id="GBP07476.1"/>
    </source>
</evidence>
<feature type="region of interest" description="Disordered" evidence="1">
    <location>
        <begin position="1"/>
        <end position="20"/>
    </location>
</feature>
<keyword evidence="3" id="KW-1185">Reference proteome</keyword>
<sequence>MRARCRPYTSPEARTQASVDCGPSTRVDGLGCADTTISTWRADSDADVEAAVRERPHSGASCVQVVEKKHDGRVEHRLAECELPAPAQCECAPCRRCAAGDAGRQSTARPIPSAGCTRNYKSSVSFIILNQGNAYNALIKSLFGFDAGTQDSAPPATRQVCYCLPLLCNFMQKMTNFFFGNMNLASTARMNKKTTCGAQYAMRGGRFRVHLPIRRPPPRSRPASASALTPPQRHPMIDPERIEVYYFECGSGGGHLATTDAAPVTRTGNWLARVERFGVRLFAEVLAVPQLVAALPLALLLQLQRSALVCVRGVLVGSVQTYSDYLLKPVLAVTFNALLRPPLVCAGHTFAACRDALRPIAALLADYVDPAVRLVSAMALVRVHDRCVGCRILGKPRRVPPCGPAITRVLARRAPCASRRAARSRRAHYSASLRSGLRSR</sequence>
<comment type="caution">
    <text evidence="2">The sequence shown here is derived from an EMBL/GenBank/DDBJ whole genome shotgun (WGS) entry which is preliminary data.</text>
</comment>
<dbReference type="STRING" id="151549.A0A4C1SZS6"/>
<dbReference type="OrthoDB" id="10045204at2759"/>
<name>A0A4C1SZS6_EUMVA</name>
<reference evidence="2 3" key="1">
    <citation type="journal article" date="2019" name="Commun. Biol.">
        <title>The bagworm genome reveals a unique fibroin gene that provides high tensile strength.</title>
        <authorList>
            <person name="Kono N."/>
            <person name="Nakamura H."/>
            <person name="Ohtoshi R."/>
            <person name="Tomita M."/>
            <person name="Numata K."/>
            <person name="Arakawa K."/>
        </authorList>
    </citation>
    <scope>NUCLEOTIDE SEQUENCE [LARGE SCALE GENOMIC DNA]</scope>
</reference>
<dbReference type="AlphaFoldDB" id="A0A4C1SZS6"/>
<protein>
    <submittedName>
        <fullName evidence="2">Uncharacterized protein</fullName>
    </submittedName>
</protein>
<organism evidence="2 3">
    <name type="scientific">Eumeta variegata</name>
    <name type="common">Bagworm moth</name>
    <name type="synonym">Eumeta japonica</name>
    <dbReference type="NCBI Taxonomy" id="151549"/>
    <lineage>
        <taxon>Eukaryota</taxon>
        <taxon>Metazoa</taxon>
        <taxon>Ecdysozoa</taxon>
        <taxon>Arthropoda</taxon>
        <taxon>Hexapoda</taxon>
        <taxon>Insecta</taxon>
        <taxon>Pterygota</taxon>
        <taxon>Neoptera</taxon>
        <taxon>Endopterygota</taxon>
        <taxon>Lepidoptera</taxon>
        <taxon>Glossata</taxon>
        <taxon>Ditrysia</taxon>
        <taxon>Tineoidea</taxon>
        <taxon>Psychidae</taxon>
        <taxon>Oiketicinae</taxon>
        <taxon>Eumeta</taxon>
    </lineage>
</organism>
<accession>A0A4C1SZS6</accession>
<evidence type="ECO:0000313" key="3">
    <source>
        <dbReference type="Proteomes" id="UP000299102"/>
    </source>
</evidence>
<dbReference type="Proteomes" id="UP000299102">
    <property type="component" value="Unassembled WGS sequence"/>
</dbReference>